<evidence type="ECO:0000256" key="5">
    <source>
        <dbReference type="ARBA" id="ARBA00019709"/>
    </source>
</evidence>
<reference evidence="11" key="1">
    <citation type="journal article" date="2013" name="Genome Announc.">
        <title>Genome sequence of the food spoilage yeast Zygosaccharomyces bailii CLIB 213(T).</title>
        <authorList>
            <person name="Galeote V."/>
            <person name="Bigey F."/>
            <person name="Devillers H."/>
            <person name="Neuveglise C."/>
            <person name="Dequin S."/>
        </authorList>
    </citation>
    <scope>NUCLEOTIDE SEQUENCE [LARGE SCALE GENOMIC DNA]</scope>
    <source>
        <strain evidence="11">CLIB 213 / ATCC 58445 / CBS 680 / CCRC 21525 / NBRC 1098 / NCYC 1416 / NRRL Y-2227</strain>
    </source>
</reference>
<evidence type="ECO:0000313" key="10">
    <source>
        <dbReference type="EMBL" id="CDF90869.1"/>
    </source>
</evidence>
<dbReference type="Pfam" id="PF11543">
    <property type="entry name" value="UN_NPL4"/>
    <property type="match status" value="1"/>
</dbReference>
<evidence type="ECO:0000256" key="2">
    <source>
        <dbReference type="ARBA" id="ARBA00004406"/>
    </source>
</evidence>
<evidence type="ECO:0000256" key="3">
    <source>
        <dbReference type="ARBA" id="ARBA00004556"/>
    </source>
</evidence>
<dbReference type="Gene3D" id="3.10.20.90">
    <property type="entry name" value="Phosphatidylinositol 3-kinase Catalytic Subunit, Chain A, domain 1"/>
    <property type="match status" value="1"/>
</dbReference>
<gene>
    <name evidence="10" type="ORF">BN860_05094g</name>
</gene>
<keyword evidence="6" id="KW-0509">mRNA transport</keyword>
<dbReference type="CDD" id="cd08061">
    <property type="entry name" value="MPN_NPL4"/>
    <property type="match status" value="1"/>
</dbReference>
<sequence length="576" mass="64274">MILRIRSKEGMQRVSCDAGDLFGVIIKKILAKLNPRVDPGTLTVGSAESSASEPVAGLIHRSVADLGLKHGDIIYVKYKEEEGEPLSSTAISAAAAGSVPITPAKTSKVPTTPELPIDQELDKEEGLIPRKRSSLCRHGDRAMCEYCSPLPPWDKQYHEERNIKHISFHSHLKQLDESTNKATGGSYVAPLSQPNFKIDKHCTNGHEPWPRGICSKCQPSAITLQQQDFRMVDHVEFQNSALINEFIESWRYTGTQRFGYMYGTYQRYNATPLGVKAEVEAIYEPPQHDEQDGLTMDMEQVRKEMAQVDKLAEAMGLLRIGLIFTDLTDCGAGDGSVFCKRHKDSFFLSSLEVCMAARHQLAHPNVCKYSEQGFFSSKFVTCVISGNLQSEIDIASYQVSTGAEALVGADMITGSTHPSMAYINDTTSERYVPEIFYMKKNEYGLTVKENAKPAFPVDYLIVSLTHGFPLDTSEKKPLFATPADFPWANRQAMGQSQDYHELKRYLYAAATSGDFQQLQSKISNFHVLLYLYSLEVLSPQEWSLLVDAVKTGEDEKLFELVSTSGWQTLVMILQES</sequence>
<dbReference type="GO" id="GO:0015031">
    <property type="term" value="P:protein transport"/>
    <property type="evidence" value="ECO:0007669"/>
    <property type="project" value="UniProtKB-KW"/>
</dbReference>
<dbReference type="InterPro" id="IPR024682">
    <property type="entry name" value="Npl4_Ub-like_dom"/>
</dbReference>
<evidence type="ECO:0000256" key="4">
    <source>
        <dbReference type="ARBA" id="ARBA00011025"/>
    </source>
</evidence>
<keyword evidence="11" id="KW-1185">Reference proteome</keyword>
<dbReference type="InterPro" id="IPR007716">
    <property type="entry name" value="NPL4_Zn-bd_put"/>
</dbReference>
<evidence type="ECO:0000256" key="8">
    <source>
        <dbReference type="ARBA" id="ARBA00024703"/>
    </source>
</evidence>
<dbReference type="InterPro" id="IPR029071">
    <property type="entry name" value="Ubiquitin-like_domsf"/>
</dbReference>
<comment type="function">
    <text evidence="8">Involved in the import of nuclear-targeted proteins into the nucleus and the export of poly(A) RNA out of the nucleus. Has a role in the endoplasmic reticulum-associated degradation (ERAD) pathway.</text>
</comment>
<keyword evidence="7" id="KW-0811">Translocation</keyword>
<dbReference type="Pfam" id="PF05020">
    <property type="entry name" value="zf-NPL4"/>
    <property type="match status" value="1"/>
</dbReference>
<protein>
    <recommendedName>
        <fullName evidence="5">Nuclear protein localization protein 4</fullName>
    </recommendedName>
</protein>
<dbReference type="GO" id="GO:0005789">
    <property type="term" value="C:endoplasmic reticulum membrane"/>
    <property type="evidence" value="ECO:0007669"/>
    <property type="project" value="UniProtKB-SubCell"/>
</dbReference>
<accession>A0A8J2X9J6</accession>
<organism evidence="10 11">
    <name type="scientific">Zygosaccharomyces bailii (strain CLIB 213 / ATCC 58445 / CBS 680 / BCRC 21525 / NBRC 1098 / NCYC 1416 / NRRL Y-2227)</name>
    <dbReference type="NCBI Taxonomy" id="1333698"/>
    <lineage>
        <taxon>Eukaryota</taxon>
        <taxon>Fungi</taxon>
        <taxon>Dikarya</taxon>
        <taxon>Ascomycota</taxon>
        <taxon>Saccharomycotina</taxon>
        <taxon>Saccharomycetes</taxon>
        <taxon>Saccharomycetales</taxon>
        <taxon>Saccharomycetaceae</taxon>
        <taxon>Zygosaccharomyces</taxon>
    </lineage>
</organism>
<dbReference type="Pfam" id="PF05021">
    <property type="entry name" value="NPL4"/>
    <property type="match status" value="1"/>
</dbReference>
<dbReference type="AlphaFoldDB" id="A0A8J2X9J6"/>
<dbReference type="PIRSF" id="PIRSF010052">
    <property type="entry name" value="Polyub_prc_Npl4"/>
    <property type="match status" value="1"/>
</dbReference>
<comment type="subcellular location">
    <subcellularLocation>
        <location evidence="3">Cytoplasm</location>
        <location evidence="3">Perinuclear region</location>
    </subcellularLocation>
    <subcellularLocation>
        <location evidence="2">Endoplasmic reticulum membrane</location>
        <topology evidence="2">Peripheral membrane protein</topology>
    </subcellularLocation>
    <subcellularLocation>
        <location evidence="1">Nucleus membrane</location>
        <topology evidence="1">Peripheral membrane protein</topology>
        <orientation evidence="1">Cytoplasmic side</orientation>
    </subcellularLocation>
</comment>
<evidence type="ECO:0000259" key="9">
    <source>
        <dbReference type="PROSITE" id="PS50249"/>
    </source>
</evidence>
<dbReference type="GO" id="GO:0043130">
    <property type="term" value="F:ubiquitin binding"/>
    <property type="evidence" value="ECO:0007669"/>
    <property type="project" value="TreeGrafter"/>
</dbReference>
<feature type="domain" description="MPN" evidence="9">
    <location>
        <begin position="235"/>
        <end position="375"/>
    </location>
</feature>
<evidence type="ECO:0000256" key="7">
    <source>
        <dbReference type="ARBA" id="ARBA00023010"/>
    </source>
</evidence>
<dbReference type="EMBL" id="HG316461">
    <property type="protein sequence ID" value="CDF90869.1"/>
    <property type="molecule type" value="Genomic_DNA"/>
</dbReference>
<dbReference type="GO" id="GO:0031625">
    <property type="term" value="F:ubiquitin protein ligase binding"/>
    <property type="evidence" value="ECO:0007669"/>
    <property type="project" value="TreeGrafter"/>
</dbReference>
<dbReference type="InterPro" id="IPR037518">
    <property type="entry name" value="MPN"/>
</dbReference>
<dbReference type="GO" id="GO:0031965">
    <property type="term" value="C:nuclear membrane"/>
    <property type="evidence" value="ECO:0007669"/>
    <property type="project" value="UniProtKB-SubCell"/>
</dbReference>
<dbReference type="PANTHER" id="PTHR12710">
    <property type="entry name" value="NUCLEAR PROTEIN LOCALIZATION 4"/>
    <property type="match status" value="1"/>
</dbReference>
<keyword evidence="7" id="KW-0653">Protein transport</keyword>
<evidence type="ECO:0000256" key="6">
    <source>
        <dbReference type="ARBA" id="ARBA00022816"/>
    </source>
</evidence>
<dbReference type="PROSITE" id="PS50249">
    <property type="entry name" value="MPN"/>
    <property type="match status" value="1"/>
</dbReference>
<dbReference type="InterPro" id="IPR016563">
    <property type="entry name" value="Npl4"/>
</dbReference>
<dbReference type="GO" id="GO:0006511">
    <property type="term" value="P:ubiquitin-dependent protein catabolic process"/>
    <property type="evidence" value="ECO:0007669"/>
    <property type="project" value="InterPro"/>
</dbReference>
<proteinExistence type="inferred from homology"/>
<dbReference type="GO" id="GO:0048471">
    <property type="term" value="C:perinuclear region of cytoplasm"/>
    <property type="evidence" value="ECO:0007669"/>
    <property type="project" value="UniProtKB-SubCell"/>
</dbReference>
<evidence type="ECO:0000256" key="1">
    <source>
        <dbReference type="ARBA" id="ARBA00004335"/>
    </source>
</evidence>
<name>A0A8J2X9J6_ZYGB2</name>
<dbReference type="PANTHER" id="PTHR12710:SF0">
    <property type="entry name" value="NUCLEAR PROTEIN LOCALIZATION PROTEIN 4 HOMOLOG"/>
    <property type="match status" value="1"/>
</dbReference>
<dbReference type="InterPro" id="IPR007717">
    <property type="entry name" value="NPL4_C"/>
</dbReference>
<dbReference type="GO" id="GO:0051028">
    <property type="term" value="P:mRNA transport"/>
    <property type="evidence" value="ECO:0007669"/>
    <property type="project" value="UniProtKB-KW"/>
</dbReference>
<comment type="similarity">
    <text evidence="4">Belongs to the NPL4 family.</text>
</comment>
<dbReference type="SUPFAM" id="SSF54236">
    <property type="entry name" value="Ubiquitin-like"/>
    <property type="match status" value="1"/>
</dbReference>
<dbReference type="OrthoDB" id="10251089at2759"/>
<dbReference type="Proteomes" id="UP000019375">
    <property type="component" value="Unassembled WGS sequence"/>
</dbReference>
<evidence type="ECO:0000313" key="11">
    <source>
        <dbReference type="Proteomes" id="UP000019375"/>
    </source>
</evidence>
<keyword evidence="6" id="KW-0813">Transport</keyword>